<dbReference type="PANTHER" id="PTHR12561:SF3">
    <property type="entry name" value="LIPOYLTRANSFERASE 1, MITOCHONDRIAL"/>
    <property type="match status" value="1"/>
</dbReference>
<dbReference type="InterPro" id="IPR004143">
    <property type="entry name" value="BPL_LPL_catalytic"/>
</dbReference>
<keyword evidence="7" id="KW-1185">Reference proteome</keyword>
<dbReference type="OrthoDB" id="201621at2759"/>
<dbReference type="Pfam" id="PF21948">
    <property type="entry name" value="LplA-B_cat"/>
    <property type="match status" value="1"/>
</dbReference>
<evidence type="ECO:0000313" key="7">
    <source>
        <dbReference type="Proteomes" id="UP000039046"/>
    </source>
</evidence>
<evidence type="ECO:0000256" key="4">
    <source>
        <dbReference type="ARBA" id="ARBA00015925"/>
    </source>
</evidence>
<dbReference type="GO" id="GO:0005739">
    <property type="term" value="C:mitochondrion"/>
    <property type="evidence" value="ECO:0007669"/>
    <property type="project" value="TreeGrafter"/>
</dbReference>
<evidence type="ECO:0000313" key="6">
    <source>
        <dbReference type="EMBL" id="CEJ81799.1"/>
    </source>
</evidence>
<comment type="function">
    <text evidence="1">Catalyzes both the ATP-dependent activation of exogenously supplied lipoate to lipoyl-AMP and the transfer of the activated lipoyl onto the lipoyl domains of lipoate-dependent enzymes.</text>
</comment>
<gene>
    <name evidence="6" type="ORF">VHEMI01910</name>
</gene>
<dbReference type="SUPFAM" id="SSF55681">
    <property type="entry name" value="Class II aaRS and biotin synthetases"/>
    <property type="match status" value="1"/>
</dbReference>
<evidence type="ECO:0000259" key="5">
    <source>
        <dbReference type="PROSITE" id="PS51733"/>
    </source>
</evidence>
<feature type="domain" description="BPL/LPL catalytic" evidence="5">
    <location>
        <begin position="65"/>
        <end position="264"/>
    </location>
</feature>
<accession>A0A0A1T8U4</accession>
<dbReference type="STRING" id="1531966.A0A0A1T8U4"/>
<dbReference type="CDD" id="cd16443">
    <property type="entry name" value="LplA"/>
    <property type="match status" value="1"/>
</dbReference>
<dbReference type="UniPathway" id="UPA00537">
    <property type="reaction ID" value="UER00595"/>
</dbReference>
<dbReference type="GO" id="GO:0017118">
    <property type="term" value="F:lipoyltransferase activity"/>
    <property type="evidence" value="ECO:0007669"/>
    <property type="project" value="TreeGrafter"/>
</dbReference>
<dbReference type="EMBL" id="CDHN01000001">
    <property type="protein sequence ID" value="CEJ81799.1"/>
    <property type="molecule type" value="Genomic_DNA"/>
</dbReference>
<dbReference type="GO" id="GO:0009249">
    <property type="term" value="P:protein lipoylation"/>
    <property type="evidence" value="ECO:0007669"/>
    <property type="project" value="InterPro"/>
</dbReference>
<dbReference type="InterPro" id="IPR004562">
    <property type="entry name" value="LipoylTrfase_LipoateP_Ligase"/>
</dbReference>
<reference evidence="6 7" key="1">
    <citation type="journal article" date="2015" name="Genome Announc.">
        <title>Draft Genome Sequence and Gene Annotation of the Entomopathogenic Fungus Verticillium hemipterigenum.</title>
        <authorList>
            <person name="Horn F."/>
            <person name="Habel A."/>
            <person name="Scharf D.H."/>
            <person name="Dworschak J."/>
            <person name="Brakhage A.A."/>
            <person name="Guthke R."/>
            <person name="Hertweck C."/>
            <person name="Linde J."/>
        </authorList>
    </citation>
    <scope>NUCLEOTIDE SEQUENCE [LARGE SCALE GENOMIC DNA]</scope>
</reference>
<dbReference type="HOGENOM" id="CLU_022986_3_0_1"/>
<comment type="pathway">
    <text evidence="2">Protein modification; protein lipoylation via exogenous pathway; protein N(6)-(lipoyl)lysine from lipoate: step 2/2.</text>
</comment>
<dbReference type="Proteomes" id="UP000039046">
    <property type="component" value="Unassembled WGS sequence"/>
</dbReference>
<evidence type="ECO:0000256" key="2">
    <source>
        <dbReference type="ARBA" id="ARBA00005085"/>
    </source>
</evidence>
<evidence type="ECO:0000256" key="3">
    <source>
        <dbReference type="ARBA" id="ARBA00008242"/>
    </source>
</evidence>
<name>A0A0A1T8U4_9HYPO</name>
<dbReference type="AlphaFoldDB" id="A0A0A1T8U4"/>
<protein>
    <recommendedName>
        <fullName evidence="4">Putative lipoate-protein ligase A</fullName>
    </recommendedName>
</protein>
<organism evidence="6 7">
    <name type="scientific">[Torrubiella] hemipterigena</name>
    <dbReference type="NCBI Taxonomy" id="1531966"/>
    <lineage>
        <taxon>Eukaryota</taxon>
        <taxon>Fungi</taxon>
        <taxon>Dikarya</taxon>
        <taxon>Ascomycota</taxon>
        <taxon>Pezizomycotina</taxon>
        <taxon>Sordariomycetes</taxon>
        <taxon>Hypocreomycetidae</taxon>
        <taxon>Hypocreales</taxon>
        <taxon>Clavicipitaceae</taxon>
        <taxon>Clavicipitaceae incertae sedis</taxon>
        <taxon>'Torrubiella' clade</taxon>
    </lineage>
</organism>
<dbReference type="InterPro" id="IPR045864">
    <property type="entry name" value="aa-tRNA-synth_II/BPL/LPL"/>
</dbReference>
<dbReference type="PROSITE" id="PS51733">
    <property type="entry name" value="BPL_LPL_CATALYTIC"/>
    <property type="match status" value="1"/>
</dbReference>
<evidence type="ECO:0000256" key="1">
    <source>
        <dbReference type="ARBA" id="ARBA00003253"/>
    </source>
</evidence>
<proteinExistence type="inferred from homology"/>
<comment type="similarity">
    <text evidence="3">Belongs to the LplA family.</text>
</comment>
<sequence>MFSRCTAQRAHLLLRQTQRCHRAATKPLSTIAASHTSNKIQVYLSNSSDPLLNLSVEHHLLQSTPPGSTILLLYINSPCVVFGRNQNPWIEANLSQLAKLADSDCPVQLVRRRSGGGTVFHDEGNVNFSVICPPADFDRDKHAEMVVRALNSLGRPNIRVNARHDIVMDVDKSSPDNAPGNDTFKISGSAYKLTRLRSLHHGTCLLSSPNLGSISGMLRSPAEGLIKTRGVDSVRSPVRNVKVDSEAFKDAVVAEFRKMYGEFDIMDEINDDASLEVEKVREGYRELQSRDWLFGQTPRFTFCTHSTAEDPRLRSGIPFQTHVRFESRQGVIEQFNIGHNEGDARPVDGLTGTIIHDVQDWTNLLRDAGVKLDNIQDVGAWMNHVLGTTFTSQVFPERI</sequence>
<dbReference type="Gene3D" id="3.30.930.10">
    <property type="entry name" value="Bira Bifunctional Protein, Domain 2"/>
    <property type="match status" value="1"/>
</dbReference>
<dbReference type="PANTHER" id="PTHR12561">
    <property type="entry name" value="LIPOATE-PROTEIN LIGASE"/>
    <property type="match status" value="1"/>
</dbReference>